<comment type="subcellular location">
    <subcellularLocation>
        <location evidence="12">Cell membrane</location>
    </subcellularLocation>
    <subcellularLocation>
        <location evidence="1">Endomembrane system</location>
        <topology evidence="1">Multi-pass membrane protein</topology>
    </subcellularLocation>
</comment>
<feature type="transmembrane region" description="Helical" evidence="12">
    <location>
        <begin position="677"/>
        <end position="694"/>
    </location>
</feature>
<evidence type="ECO:0000256" key="6">
    <source>
        <dbReference type="ARBA" id="ARBA00022840"/>
    </source>
</evidence>
<gene>
    <name evidence="14" type="ordered locus">Spirs_3094</name>
</gene>
<organism evidence="14 15">
    <name type="scientific">Sediminispirochaeta smaragdinae (strain DSM 11293 / JCM 15392 / SEBR 4228)</name>
    <name type="common">Spirochaeta smaragdinae</name>
    <dbReference type="NCBI Taxonomy" id="573413"/>
    <lineage>
        <taxon>Bacteria</taxon>
        <taxon>Pseudomonadati</taxon>
        <taxon>Spirochaetota</taxon>
        <taxon>Spirochaetia</taxon>
        <taxon>Spirochaetales</taxon>
        <taxon>Spirochaetaceae</taxon>
        <taxon>Sediminispirochaeta</taxon>
    </lineage>
</organism>
<proteinExistence type="inferred from homology"/>
<dbReference type="FunFam" id="3.30.70.100:FF:000005">
    <property type="entry name" value="Copper-exporting P-type ATPase A"/>
    <property type="match status" value="1"/>
</dbReference>
<dbReference type="Pfam" id="PF00122">
    <property type="entry name" value="E1-E2_ATPase"/>
    <property type="match status" value="1"/>
</dbReference>
<dbReference type="SUPFAM" id="SSF81665">
    <property type="entry name" value="Calcium ATPase, transmembrane domain M"/>
    <property type="match status" value="1"/>
</dbReference>
<dbReference type="PRINTS" id="PR00119">
    <property type="entry name" value="CATATPASE"/>
</dbReference>
<sequence length="724" mass="76385">MDEAEEKNHFSFAVEGMTCASCARIVERGLKKIEGIEYVSVNLATEKAYVVGNTSINEEILQRAVEKTGYHYSADLPADDVLEQKFKEAGKRALIAGGVTIPLMVLMILHMSGIHIPGFALIETAAGLYLILGPGKNTLKGASIALTHGHANMDTLVSIGAVAAWLTAPLSLTPLKLLSFGTIGAMVIAFHLAGRYIEAKLKRKASRDIRAILAGEARAARVETGDTIREVPIESVRIDSILVVRGGEKVPLDGEIIEGSCAVDESMITGEPIPVAKQTGEEVIGGTILSSGFIRVRVSKVGADTFLSRMIKLVEDAQSSTVPLQAFADRISLVFVPVVISIALIAAIVWGLAYDSMAPFLMKASQILPWVQPDMGAAATAIFVFVATMVIACPCALGLATPMALVAGSGAAARRGIILKNGEAIGNARSLSTVLLDKTGTLTQGSPSVDSTNLSDTALAAVASIESASVHPLARAVVNYAEEKKLPLPSASEISEETGRGISGSCNGSLYHIGRPEDDSRYKELTQTGATVIEVGGDEGILGWIAIRDPLKSDAPAMIARLKELGITPVMLTGDQKHTALAVASELGIDEVRARVKPEEKAAIVREYQGKGEIVAMVGDGINDAASLKTADIGIAIGSGTDLSIESADLVLVSDRLDRIADAIIISRKTVRTIRQNLFWAFFYNLIALPAAAAGLLHPAIAEAAMSFSSINVILNSLRIRRSV</sequence>
<keyword evidence="15" id="KW-1185">Reference proteome</keyword>
<evidence type="ECO:0000313" key="15">
    <source>
        <dbReference type="Proteomes" id="UP000002318"/>
    </source>
</evidence>
<dbReference type="Gene3D" id="2.70.150.10">
    <property type="entry name" value="Calcium-transporting ATPase, cytoplasmic transduction domain A"/>
    <property type="match status" value="1"/>
</dbReference>
<dbReference type="eggNOG" id="COG2217">
    <property type="taxonomic scope" value="Bacteria"/>
</dbReference>
<evidence type="ECO:0000256" key="12">
    <source>
        <dbReference type="RuleBase" id="RU362081"/>
    </source>
</evidence>
<dbReference type="SUPFAM" id="SSF56784">
    <property type="entry name" value="HAD-like"/>
    <property type="match status" value="1"/>
</dbReference>
<feature type="transmembrane region" description="Helical" evidence="12">
    <location>
        <begin position="93"/>
        <end position="110"/>
    </location>
</feature>
<keyword evidence="7" id="KW-1278">Translocase</keyword>
<dbReference type="Pfam" id="PF00702">
    <property type="entry name" value="Hydrolase"/>
    <property type="match status" value="1"/>
</dbReference>
<dbReference type="NCBIfam" id="TIGR01525">
    <property type="entry name" value="ATPase-IB_hvy"/>
    <property type="match status" value="1"/>
</dbReference>
<dbReference type="InterPro" id="IPR023298">
    <property type="entry name" value="ATPase_P-typ_TM_dom_sf"/>
</dbReference>
<evidence type="ECO:0000256" key="10">
    <source>
        <dbReference type="ARBA" id="ARBA00038904"/>
    </source>
</evidence>
<comment type="similarity">
    <text evidence="2 12">Belongs to the cation transport ATPase (P-type) (TC 3.A.3) family. Type IB subfamily.</text>
</comment>
<dbReference type="AlphaFoldDB" id="E1R4V6"/>
<keyword evidence="4 12" id="KW-0479">Metal-binding</keyword>
<evidence type="ECO:0000256" key="3">
    <source>
        <dbReference type="ARBA" id="ARBA00022692"/>
    </source>
</evidence>
<dbReference type="GO" id="GO:0005507">
    <property type="term" value="F:copper ion binding"/>
    <property type="evidence" value="ECO:0007669"/>
    <property type="project" value="TreeGrafter"/>
</dbReference>
<dbReference type="Pfam" id="PF00403">
    <property type="entry name" value="HMA"/>
    <property type="match status" value="1"/>
</dbReference>
<dbReference type="InterPro" id="IPR036412">
    <property type="entry name" value="HAD-like_sf"/>
</dbReference>
<protein>
    <recommendedName>
        <fullName evidence="10">P-type Cu(2+) transporter</fullName>
        <ecNumber evidence="10">7.2.2.9</ecNumber>
    </recommendedName>
</protein>
<dbReference type="CDD" id="cd02094">
    <property type="entry name" value="P-type_ATPase_Cu-like"/>
    <property type="match status" value="1"/>
</dbReference>
<dbReference type="PANTHER" id="PTHR43520:SF8">
    <property type="entry name" value="P-TYPE CU(+) TRANSPORTER"/>
    <property type="match status" value="1"/>
</dbReference>
<dbReference type="GO" id="GO:0055070">
    <property type="term" value="P:copper ion homeostasis"/>
    <property type="evidence" value="ECO:0007669"/>
    <property type="project" value="TreeGrafter"/>
</dbReference>
<dbReference type="PRINTS" id="PR00941">
    <property type="entry name" value="CDATPASE"/>
</dbReference>
<dbReference type="InterPro" id="IPR017969">
    <property type="entry name" value="Heavy-metal-associated_CS"/>
</dbReference>
<evidence type="ECO:0000313" key="14">
    <source>
        <dbReference type="EMBL" id="ADK82194.1"/>
    </source>
</evidence>
<dbReference type="InterPro" id="IPR001757">
    <property type="entry name" value="P_typ_ATPase"/>
</dbReference>
<evidence type="ECO:0000256" key="4">
    <source>
        <dbReference type="ARBA" id="ARBA00022723"/>
    </source>
</evidence>
<dbReference type="NCBIfam" id="TIGR01494">
    <property type="entry name" value="ATPase_P-type"/>
    <property type="match status" value="2"/>
</dbReference>
<dbReference type="KEGG" id="ssm:Spirs_3094"/>
<dbReference type="EC" id="7.2.2.9" evidence="10"/>
<dbReference type="InterPro" id="IPR036163">
    <property type="entry name" value="HMA_dom_sf"/>
</dbReference>
<dbReference type="SFLD" id="SFLDF00027">
    <property type="entry name" value="p-type_atpase"/>
    <property type="match status" value="1"/>
</dbReference>
<dbReference type="PROSITE" id="PS01047">
    <property type="entry name" value="HMA_1"/>
    <property type="match status" value="1"/>
</dbReference>
<dbReference type="FunFam" id="2.70.150.10:FF:000002">
    <property type="entry name" value="Copper-transporting ATPase 1, putative"/>
    <property type="match status" value="1"/>
</dbReference>
<dbReference type="PROSITE" id="PS50846">
    <property type="entry name" value="HMA_2"/>
    <property type="match status" value="1"/>
</dbReference>
<comment type="catalytic activity">
    <reaction evidence="11">
        <text>Cu(2+)(in) + ATP + H2O = Cu(2+)(out) + ADP + phosphate + H(+)</text>
        <dbReference type="Rhea" id="RHEA:10376"/>
        <dbReference type="ChEBI" id="CHEBI:15377"/>
        <dbReference type="ChEBI" id="CHEBI:15378"/>
        <dbReference type="ChEBI" id="CHEBI:29036"/>
        <dbReference type="ChEBI" id="CHEBI:30616"/>
        <dbReference type="ChEBI" id="CHEBI:43474"/>
        <dbReference type="ChEBI" id="CHEBI:456216"/>
        <dbReference type="EC" id="7.2.2.9"/>
    </reaction>
</comment>
<accession>E1R4V6</accession>
<dbReference type="GO" id="GO:0005886">
    <property type="term" value="C:plasma membrane"/>
    <property type="evidence" value="ECO:0007669"/>
    <property type="project" value="UniProtKB-SubCell"/>
</dbReference>
<feature type="domain" description="HMA" evidence="13">
    <location>
        <begin position="8"/>
        <end position="73"/>
    </location>
</feature>
<dbReference type="GO" id="GO:0012505">
    <property type="term" value="C:endomembrane system"/>
    <property type="evidence" value="ECO:0007669"/>
    <property type="project" value="UniProtKB-SubCell"/>
</dbReference>
<dbReference type="Gene3D" id="3.40.50.1000">
    <property type="entry name" value="HAD superfamily/HAD-like"/>
    <property type="match status" value="1"/>
</dbReference>
<dbReference type="GO" id="GO:0043682">
    <property type="term" value="F:P-type divalent copper transporter activity"/>
    <property type="evidence" value="ECO:0007669"/>
    <property type="project" value="UniProtKB-EC"/>
</dbReference>
<dbReference type="InterPro" id="IPR018303">
    <property type="entry name" value="ATPase_P-typ_P_site"/>
</dbReference>
<dbReference type="InterPro" id="IPR008250">
    <property type="entry name" value="ATPase_P-typ_transduc_dom_A_sf"/>
</dbReference>
<dbReference type="InterPro" id="IPR023299">
    <property type="entry name" value="ATPase_P-typ_cyto_dom_N"/>
</dbReference>
<dbReference type="GO" id="GO:0005524">
    <property type="term" value="F:ATP binding"/>
    <property type="evidence" value="ECO:0007669"/>
    <property type="project" value="UniProtKB-UniRule"/>
</dbReference>
<keyword evidence="5 12" id="KW-0547">Nucleotide-binding</keyword>
<dbReference type="SFLD" id="SFLDS00003">
    <property type="entry name" value="Haloacid_Dehalogenase"/>
    <property type="match status" value="1"/>
</dbReference>
<feature type="transmembrane region" description="Helical" evidence="12">
    <location>
        <begin position="333"/>
        <end position="353"/>
    </location>
</feature>
<dbReference type="STRING" id="573413.Spirs_3094"/>
<evidence type="ECO:0000256" key="7">
    <source>
        <dbReference type="ARBA" id="ARBA00022967"/>
    </source>
</evidence>
<reference evidence="14 15" key="1">
    <citation type="journal article" date="2010" name="Stand. Genomic Sci.">
        <title>Complete genome sequence of Spirochaeta smaragdinae type strain (SEBR 4228).</title>
        <authorList>
            <person name="Mavromatis K."/>
            <person name="Yasawong M."/>
            <person name="Chertkov O."/>
            <person name="Lapidus A."/>
            <person name="Lucas S."/>
            <person name="Nolan M."/>
            <person name="Del Rio T.G."/>
            <person name="Tice H."/>
            <person name="Cheng J.F."/>
            <person name="Pitluck S."/>
            <person name="Liolios K."/>
            <person name="Ivanova N."/>
            <person name="Tapia R."/>
            <person name="Han C."/>
            <person name="Bruce D."/>
            <person name="Goodwin L."/>
            <person name="Pati A."/>
            <person name="Chen A."/>
            <person name="Palaniappan K."/>
            <person name="Land M."/>
            <person name="Hauser L."/>
            <person name="Chang Y.J."/>
            <person name="Jeffries C.D."/>
            <person name="Detter J.C."/>
            <person name="Rohde M."/>
            <person name="Brambilla E."/>
            <person name="Spring S."/>
            <person name="Goker M."/>
            <person name="Sikorski J."/>
            <person name="Woyke T."/>
            <person name="Bristow J."/>
            <person name="Eisen J.A."/>
            <person name="Markowitz V."/>
            <person name="Hugenholtz P."/>
            <person name="Klenk H.P."/>
            <person name="Kyrpides N.C."/>
        </authorList>
    </citation>
    <scope>NUCLEOTIDE SEQUENCE [LARGE SCALE GENOMIC DNA]</scope>
    <source>
        <strain evidence="15">DSM 11293 / JCM 15392 / SEBR 4228</strain>
    </source>
</reference>
<dbReference type="RefSeq" id="WP_013255653.1">
    <property type="nucleotide sequence ID" value="NC_014364.1"/>
</dbReference>
<evidence type="ECO:0000256" key="2">
    <source>
        <dbReference type="ARBA" id="ARBA00006024"/>
    </source>
</evidence>
<dbReference type="CDD" id="cd00371">
    <property type="entry name" value="HMA"/>
    <property type="match status" value="1"/>
</dbReference>
<dbReference type="InterPro" id="IPR006121">
    <property type="entry name" value="HMA_dom"/>
</dbReference>
<evidence type="ECO:0000256" key="8">
    <source>
        <dbReference type="ARBA" id="ARBA00022989"/>
    </source>
</evidence>
<dbReference type="Gene3D" id="3.30.70.100">
    <property type="match status" value="1"/>
</dbReference>
<dbReference type="SFLD" id="SFLDG00002">
    <property type="entry name" value="C1.7:_P-type_atpase_like"/>
    <property type="match status" value="1"/>
</dbReference>
<evidence type="ECO:0000256" key="9">
    <source>
        <dbReference type="ARBA" id="ARBA00023136"/>
    </source>
</evidence>
<dbReference type="Proteomes" id="UP000002318">
    <property type="component" value="Chromosome"/>
</dbReference>
<evidence type="ECO:0000256" key="5">
    <source>
        <dbReference type="ARBA" id="ARBA00022741"/>
    </source>
</evidence>
<evidence type="ECO:0000259" key="13">
    <source>
        <dbReference type="PROSITE" id="PS50846"/>
    </source>
</evidence>
<dbReference type="InterPro" id="IPR059000">
    <property type="entry name" value="ATPase_P-type_domA"/>
</dbReference>
<dbReference type="SUPFAM" id="SSF55008">
    <property type="entry name" value="HMA, heavy metal-associated domain"/>
    <property type="match status" value="1"/>
</dbReference>
<keyword evidence="6 12" id="KW-0067">ATP-binding</keyword>
<dbReference type="EMBL" id="CP002116">
    <property type="protein sequence ID" value="ADK82194.1"/>
    <property type="molecule type" value="Genomic_DNA"/>
</dbReference>
<dbReference type="HOGENOM" id="CLU_001771_0_3_12"/>
<evidence type="ECO:0000256" key="1">
    <source>
        <dbReference type="ARBA" id="ARBA00004127"/>
    </source>
</evidence>
<keyword evidence="12" id="KW-1003">Cell membrane</keyword>
<dbReference type="InterPro" id="IPR023214">
    <property type="entry name" value="HAD_sf"/>
</dbReference>
<feature type="transmembrane region" description="Helical" evidence="12">
    <location>
        <begin position="378"/>
        <end position="405"/>
    </location>
</feature>
<dbReference type="PROSITE" id="PS00154">
    <property type="entry name" value="ATPASE_E1_E2"/>
    <property type="match status" value="1"/>
</dbReference>
<dbReference type="GO" id="GO:0016887">
    <property type="term" value="F:ATP hydrolysis activity"/>
    <property type="evidence" value="ECO:0007669"/>
    <property type="project" value="InterPro"/>
</dbReference>
<keyword evidence="8 12" id="KW-1133">Transmembrane helix</keyword>
<name>E1R4V6_SEDSS</name>
<keyword evidence="3 12" id="KW-0812">Transmembrane</keyword>
<dbReference type="SUPFAM" id="SSF81653">
    <property type="entry name" value="Calcium ATPase, transduction domain A"/>
    <property type="match status" value="1"/>
</dbReference>
<keyword evidence="9 12" id="KW-0472">Membrane</keyword>
<dbReference type="InterPro" id="IPR044492">
    <property type="entry name" value="P_typ_ATPase_HD_dom"/>
</dbReference>
<dbReference type="InterPro" id="IPR027256">
    <property type="entry name" value="P-typ_ATPase_IB"/>
</dbReference>
<dbReference type="Gene3D" id="3.40.1110.10">
    <property type="entry name" value="Calcium-transporting ATPase, cytoplasmic domain N"/>
    <property type="match status" value="1"/>
</dbReference>
<dbReference type="OrthoDB" id="9760364at2"/>
<dbReference type="PANTHER" id="PTHR43520">
    <property type="entry name" value="ATP7, ISOFORM B"/>
    <property type="match status" value="1"/>
</dbReference>
<feature type="transmembrane region" description="Helical" evidence="12">
    <location>
        <begin position="178"/>
        <end position="197"/>
    </location>
</feature>
<evidence type="ECO:0000256" key="11">
    <source>
        <dbReference type="ARBA" id="ARBA00047424"/>
    </source>
</evidence>